<name>A0A345ZB61_9BACT</name>
<gene>
    <name evidence="1" type="ORF">C0J27_02095</name>
</gene>
<reference evidence="1 2" key="1">
    <citation type="submission" date="2017-12" db="EMBL/GenBank/DDBJ databases">
        <title>Chromulinavorax destructans is a abundant pathogen of dominant heterotrophic picoflagllates.</title>
        <authorList>
            <person name="Deeg C.M."/>
            <person name="Zimmer M."/>
            <person name="Suttle C.A."/>
        </authorList>
    </citation>
    <scope>NUCLEOTIDE SEQUENCE [LARGE SCALE GENOMIC DNA]</scope>
    <source>
        <strain evidence="1 2">SeV1</strain>
    </source>
</reference>
<dbReference type="AlphaFoldDB" id="A0A345ZB61"/>
<keyword evidence="2" id="KW-1185">Reference proteome</keyword>
<protein>
    <submittedName>
        <fullName evidence="1">Uncharacterized protein</fullName>
    </submittedName>
</protein>
<proteinExistence type="predicted"/>
<dbReference type="Proteomes" id="UP000254834">
    <property type="component" value="Chromosome"/>
</dbReference>
<organism evidence="1 2">
    <name type="scientific">Candidatus Chromulinivorax destructor</name>
    <dbReference type="NCBI Taxonomy" id="2066483"/>
    <lineage>
        <taxon>Bacteria</taxon>
        <taxon>Candidatus Babelota</taxon>
        <taxon>Candidatus Babeliae</taxon>
        <taxon>Candidatus Babeliales</taxon>
        <taxon>Candidatus Chromulinivoraceae</taxon>
        <taxon>Candidatus Chromulinivorax</taxon>
    </lineage>
</organism>
<evidence type="ECO:0000313" key="2">
    <source>
        <dbReference type="Proteomes" id="UP000254834"/>
    </source>
</evidence>
<dbReference type="RefSeq" id="WP_115585543.1">
    <property type="nucleotide sequence ID" value="NZ_CP025544.1"/>
</dbReference>
<dbReference type="KEGG" id="cdes:C0J27_02095"/>
<accession>A0A345ZB61</accession>
<dbReference type="EMBL" id="CP025544">
    <property type="protein sequence ID" value="AXK60528.1"/>
    <property type="molecule type" value="Genomic_DNA"/>
</dbReference>
<sequence length="87" mass="10300">MKQNKQYKQKTKSYLQTKVTELLPVLMETVQEDEHGTFTFTHPNYPELKVEGMTISFVQEHLERALLRQFKNQSDKHIDFLCKLLSA</sequence>
<evidence type="ECO:0000313" key="1">
    <source>
        <dbReference type="EMBL" id="AXK60528.1"/>
    </source>
</evidence>